<dbReference type="AlphaFoldDB" id="M1XKS3"/>
<dbReference type="KEGG" id="nmo:Nmlp_2243"/>
<dbReference type="InterPro" id="IPR055712">
    <property type="entry name" value="DUF7288"/>
</dbReference>
<dbReference type="RefSeq" id="WP_015409215.1">
    <property type="nucleotide sequence ID" value="NC_020388.1"/>
</dbReference>
<dbReference type="HOGENOM" id="CLU_110996_0_0_2"/>
<organism evidence="1 2">
    <name type="scientific">Natronomonas moolapensis (strain DSM 18674 / CECT 7526 / JCM 14361 / 8.8.11)</name>
    <dbReference type="NCBI Taxonomy" id="268739"/>
    <lineage>
        <taxon>Archaea</taxon>
        <taxon>Methanobacteriati</taxon>
        <taxon>Methanobacteriota</taxon>
        <taxon>Stenosarchaea group</taxon>
        <taxon>Halobacteria</taxon>
        <taxon>Halobacteriales</taxon>
        <taxon>Natronomonadaceae</taxon>
        <taxon>Natronomonas</taxon>
    </lineage>
</organism>
<keyword evidence="2" id="KW-1185">Reference proteome</keyword>
<sequence>MRGQAHTVEAFVAAVLVVSGLVFATQAAAVTPLSASTSNQHIENQQQATVEGLLAASADNGNLTEAVLYWNASADDGDGAFAGAPESGTYATGPQNGFGADLNGTLSSRQIAFNVVVRYPDGDDTGTDTEPMVRMGEPSDNAVSATRTVGLYDESKIKNGTSLGDLDDDEFYAPDANPDSQLYTVVEVEVIAWRK</sequence>
<protein>
    <submittedName>
        <fullName evidence="1">Uncharacterized protein</fullName>
    </submittedName>
</protein>
<dbReference type="GeneID" id="14651179"/>
<reference evidence="1 2" key="1">
    <citation type="journal article" date="2013" name="Genome Announc.">
        <title>Genome of the haloarchaeon Natronomonas moolapensis, a neutrophilic member of a previously haloalkaliphilic genus.</title>
        <authorList>
            <person name="Dyall-Smith M.L."/>
            <person name="Pfeiffer F."/>
            <person name="Oberwinkler T."/>
            <person name="Klee K."/>
            <person name="Rampp M."/>
            <person name="Palm P."/>
            <person name="Gross K."/>
            <person name="Schuster S.C."/>
            <person name="Oesterhelt D."/>
        </authorList>
    </citation>
    <scope>NUCLEOTIDE SEQUENCE [LARGE SCALE GENOMIC DNA]</scope>
    <source>
        <strain evidence="2">DSM 18674 / JCM 14361 / 8.8.11</strain>
    </source>
</reference>
<evidence type="ECO:0000313" key="2">
    <source>
        <dbReference type="Proteomes" id="UP000011867"/>
    </source>
</evidence>
<dbReference type="Pfam" id="PF23959">
    <property type="entry name" value="DUF7288"/>
    <property type="match status" value="1"/>
</dbReference>
<evidence type="ECO:0000313" key="1">
    <source>
        <dbReference type="EMBL" id="CCQ36415.1"/>
    </source>
</evidence>
<dbReference type="eggNOG" id="arCOG04652">
    <property type="taxonomic scope" value="Archaea"/>
</dbReference>
<dbReference type="Proteomes" id="UP000011867">
    <property type="component" value="Chromosome"/>
</dbReference>
<accession>M1XKS3</accession>
<dbReference type="OrthoDB" id="324613at2157"/>
<dbReference type="EMBL" id="HF582854">
    <property type="protein sequence ID" value="CCQ36415.1"/>
    <property type="molecule type" value="Genomic_DNA"/>
</dbReference>
<name>M1XKS3_NATM8</name>
<proteinExistence type="predicted"/>
<dbReference type="STRING" id="268739.Nmlp_2243"/>
<gene>
    <name evidence="1" type="ordered locus">Nmlp_2243</name>
</gene>